<dbReference type="AlphaFoldDB" id="A0A1H6AAL2"/>
<keyword evidence="2" id="KW-0675">Receptor</keyword>
<evidence type="ECO:0000313" key="3">
    <source>
        <dbReference type="Proteomes" id="UP000236743"/>
    </source>
</evidence>
<dbReference type="Pfam" id="PF16868">
    <property type="entry name" value="NMT1_3"/>
    <property type="match status" value="1"/>
</dbReference>
<dbReference type="PANTHER" id="PTHR42941:SF1">
    <property type="entry name" value="SLL1037 PROTEIN"/>
    <property type="match status" value="1"/>
</dbReference>
<keyword evidence="1" id="KW-1133">Transmembrane helix</keyword>
<dbReference type="InterPro" id="IPR011852">
    <property type="entry name" value="TRAP_TAXI"/>
</dbReference>
<keyword evidence="3" id="KW-1185">Reference proteome</keyword>
<evidence type="ECO:0000256" key="1">
    <source>
        <dbReference type="SAM" id="Phobius"/>
    </source>
</evidence>
<feature type="transmembrane region" description="Helical" evidence="1">
    <location>
        <begin position="28"/>
        <end position="48"/>
    </location>
</feature>
<sequence length="455" mass="48473">MMAGEAIVTGVATAGRGGIGFGMGRRGFTALAGLLAMFGIATAVFYLLSQPRTLRLAVGPLGSEDARMAAGFVQGLNREKSQVRIRLILTEGSAESAKRVDEGAAELAIVRADIALPANADTALITRRTFPFLITTKETAIGRIADLRGRRVGVVRNPSGNFALLRRVLAQYEVRPEEIEIVGLGPDEVVSAAKEGRIDAFFSINAVGARTNNDGLGKLRSAWGEDPVLIPIREADAIAARDRAIESGEIVRGALGGDPPRPSESLPTISVTSRLMASQNLDDNLVGQLVKEILGLRLTLAAELPSIQGLETPSTDKDAPLPVHSGAAAFIDGEQETFFERYGDWFYLAVMGLSMLGTGGAAILGRESAARRRKAMAGLDRLLALLPEIRICDDEDQLAQLDSEADAILTKVLGDFARGDLGGSGLAAYRLVMDQVGRALVERRRMLEIADETSR</sequence>
<keyword evidence="1" id="KW-0812">Transmembrane</keyword>
<gene>
    <name evidence="2" type="ORF">SAMN04488115_105291</name>
</gene>
<evidence type="ECO:0000313" key="2">
    <source>
        <dbReference type="EMBL" id="SEG45095.1"/>
    </source>
</evidence>
<organism evidence="2 3">
    <name type="scientific">Bosea lathyri</name>
    <dbReference type="NCBI Taxonomy" id="1036778"/>
    <lineage>
        <taxon>Bacteria</taxon>
        <taxon>Pseudomonadati</taxon>
        <taxon>Pseudomonadota</taxon>
        <taxon>Alphaproteobacteria</taxon>
        <taxon>Hyphomicrobiales</taxon>
        <taxon>Boseaceae</taxon>
        <taxon>Bosea</taxon>
    </lineage>
</organism>
<proteinExistence type="predicted"/>
<dbReference type="Proteomes" id="UP000236743">
    <property type="component" value="Unassembled WGS sequence"/>
</dbReference>
<protein>
    <submittedName>
        <fullName evidence="2">TRAP transporter solute receptor, TAXI family</fullName>
    </submittedName>
</protein>
<feature type="transmembrane region" description="Helical" evidence="1">
    <location>
        <begin position="345"/>
        <end position="364"/>
    </location>
</feature>
<accession>A0A1H6AAL2</accession>
<name>A0A1H6AAL2_9HYPH</name>
<reference evidence="2 3" key="1">
    <citation type="submission" date="2016-10" db="EMBL/GenBank/DDBJ databases">
        <authorList>
            <person name="de Groot N.N."/>
        </authorList>
    </citation>
    <scope>NUCLEOTIDE SEQUENCE [LARGE SCALE GENOMIC DNA]</scope>
    <source>
        <strain evidence="2 3">DSM 26656</strain>
    </source>
</reference>
<dbReference type="PANTHER" id="PTHR42941">
    <property type="entry name" value="SLL1037 PROTEIN"/>
    <property type="match status" value="1"/>
</dbReference>
<keyword evidence="1" id="KW-0472">Membrane</keyword>
<dbReference type="EMBL" id="FNUY01000005">
    <property type="protein sequence ID" value="SEG45095.1"/>
    <property type="molecule type" value="Genomic_DNA"/>
</dbReference>
<dbReference type="Gene3D" id="3.40.190.10">
    <property type="entry name" value="Periplasmic binding protein-like II"/>
    <property type="match status" value="2"/>
</dbReference>
<dbReference type="SUPFAM" id="SSF53850">
    <property type="entry name" value="Periplasmic binding protein-like II"/>
    <property type="match status" value="1"/>
</dbReference>